<evidence type="ECO:0000256" key="1">
    <source>
        <dbReference type="SAM" id="SignalP"/>
    </source>
</evidence>
<evidence type="ECO:0008006" key="4">
    <source>
        <dbReference type="Google" id="ProtNLM"/>
    </source>
</evidence>
<evidence type="ECO:0000313" key="2">
    <source>
        <dbReference type="EMBL" id="TKB46371.1"/>
    </source>
</evidence>
<dbReference type="Proteomes" id="UP000307999">
    <property type="component" value="Unassembled WGS sequence"/>
</dbReference>
<dbReference type="EMBL" id="SWDB01000009">
    <property type="protein sequence ID" value="TKB46371.1"/>
    <property type="molecule type" value="Genomic_DNA"/>
</dbReference>
<name>A0A4U1B787_9GAMM</name>
<keyword evidence="1" id="KW-0732">Signal</keyword>
<dbReference type="OrthoDB" id="9855460at2"/>
<dbReference type="RefSeq" id="WP_136734947.1">
    <property type="nucleotide sequence ID" value="NZ_SWDB01000009.1"/>
</dbReference>
<dbReference type="AlphaFoldDB" id="A0A4U1B787"/>
<feature type="signal peptide" evidence="1">
    <location>
        <begin position="1"/>
        <end position="25"/>
    </location>
</feature>
<sequence>MQADLKRIFKCLMLIVCSGLILACAAIGDNSADIDECRAIAYTSSDDSGHGAVATFDSCMAVKDKQRKEHQRQETMQLWANYFFDLIIDNDEEDY</sequence>
<keyword evidence="3" id="KW-1185">Reference proteome</keyword>
<protein>
    <recommendedName>
        <fullName evidence="4">DUF3012 domain-containing protein</fullName>
    </recommendedName>
</protein>
<gene>
    <name evidence="2" type="ORF">E8M12_04775</name>
</gene>
<comment type="caution">
    <text evidence="2">The sequence shown here is derived from an EMBL/GenBank/DDBJ whole genome shotgun (WGS) entry which is preliminary data.</text>
</comment>
<reference evidence="2 3" key="1">
    <citation type="submission" date="2019-04" db="EMBL/GenBank/DDBJ databases">
        <title>Thalassotalea guangxiensis sp. nov., isolated from sediment of the coastal wetland.</title>
        <authorList>
            <person name="Zheng S."/>
            <person name="Zhang D."/>
        </authorList>
    </citation>
    <scope>NUCLEOTIDE SEQUENCE [LARGE SCALE GENOMIC DNA]</scope>
    <source>
        <strain evidence="2 3">ZS-4</strain>
    </source>
</reference>
<feature type="chain" id="PRO_5020199716" description="DUF3012 domain-containing protein" evidence="1">
    <location>
        <begin position="26"/>
        <end position="95"/>
    </location>
</feature>
<proteinExistence type="predicted"/>
<evidence type="ECO:0000313" key="3">
    <source>
        <dbReference type="Proteomes" id="UP000307999"/>
    </source>
</evidence>
<dbReference type="PROSITE" id="PS51257">
    <property type="entry name" value="PROKAR_LIPOPROTEIN"/>
    <property type="match status" value="1"/>
</dbReference>
<accession>A0A4U1B787</accession>
<organism evidence="2 3">
    <name type="scientific">Thalassotalea mangrovi</name>
    <dbReference type="NCBI Taxonomy" id="2572245"/>
    <lineage>
        <taxon>Bacteria</taxon>
        <taxon>Pseudomonadati</taxon>
        <taxon>Pseudomonadota</taxon>
        <taxon>Gammaproteobacteria</taxon>
        <taxon>Alteromonadales</taxon>
        <taxon>Colwelliaceae</taxon>
        <taxon>Thalassotalea</taxon>
    </lineage>
</organism>